<accession>A0ABT1G806</accession>
<name>A0ABT1G806_9GAMM</name>
<evidence type="ECO:0008006" key="3">
    <source>
        <dbReference type="Google" id="ProtNLM"/>
    </source>
</evidence>
<organism evidence="1 2">
    <name type="scientific">Natronospira proteinivora</name>
    <dbReference type="NCBI Taxonomy" id="1807133"/>
    <lineage>
        <taxon>Bacteria</taxon>
        <taxon>Pseudomonadati</taxon>
        <taxon>Pseudomonadota</taxon>
        <taxon>Gammaproteobacteria</taxon>
        <taxon>Natronospirales</taxon>
        <taxon>Natronospiraceae</taxon>
        <taxon>Natronospira</taxon>
    </lineage>
</organism>
<sequence>MHTKPGKNRKTMPLGISEAILLMLLMLTIPPVWAQLSDEEIATEPPPEDATLDDYAHLIPPTPEGAVSWDLLGSTEEEMEVIDGTSYMRPVYPPAVKELDGETIRIKGFIYPMQNQEHMEEFLFTALPPSCPYCLPAGAGYIIETRAADPIRFTWDAVLLEGELQLLEDDPYGLFYRLKDARPVRD</sequence>
<dbReference type="EMBL" id="JALJYF010000001">
    <property type="protein sequence ID" value="MCP1727442.1"/>
    <property type="molecule type" value="Genomic_DNA"/>
</dbReference>
<dbReference type="Gene3D" id="2.40.50.870">
    <property type="entry name" value="Protein of unknown function (DUF3299)"/>
    <property type="match status" value="1"/>
</dbReference>
<proteinExistence type="predicted"/>
<reference evidence="1 2" key="1">
    <citation type="submission" date="2022-03" db="EMBL/GenBank/DDBJ databases">
        <title>Genomic Encyclopedia of Type Strains, Phase III (KMG-III): the genomes of soil and plant-associated and newly described type strains.</title>
        <authorList>
            <person name="Whitman W."/>
        </authorList>
    </citation>
    <scope>NUCLEOTIDE SEQUENCE [LARGE SCALE GENOMIC DNA]</scope>
    <source>
        <strain evidence="1 2">BSker1</strain>
    </source>
</reference>
<gene>
    <name evidence="1" type="ORF">J2T60_001407</name>
</gene>
<comment type="caution">
    <text evidence="1">The sequence shown here is derived from an EMBL/GenBank/DDBJ whole genome shotgun (WGS) entry which is preliminary data.</text>
</comment>
<dbReference type="Proteomes" id="UP001523550">
    <property type="component" value="Unassembled WGS sequence"/>
</dbReference>
<dbReference type="RefSeq" id="WP_253447389.1">
    <property type="nucleotide sequence ID" value="NZ_JALJYF010000001.1"/>
</dbReference>
<evidence type="ECO:0000313" key="1">
    <source>
        <dbReference type="EMBL" id="MCP1727442.1"/>
    </source>
</evidence>
<protein>
    <recommendedName>
        <fullName evidence="3">DUF3299 domain-containing protein</fullName>
    </recommendedName>
</protein>
<keyword evidence="2" id="KW-1185">Reference proteome</keyword>
<evidence type="ECO:0000313" key="2">
    <source>
        <dbReference type="Proteomes" id="UP001523550"/>
    </source>
</evidence>
<dbReference type="InterPro" id="IPR021727">
    <property type="entry name" value="DUF3299"/>
</dbReference>
<dbReference type="Pfam" id="PF11736">
    <property type="entry name" value="DUF3299"/>
    <property type="match status" value="1"/>
</dbReference>